<dbReference type="OrthoDB" id="515401at2759"/>
<dbReference type="SUPFAM" id="SSF57716">
    <property type="entry name" value="Glucocorticoid receptor-like (DNA-binding domain)"/>
    <property type="match status" value="1"/>
</dbReference>
<keyword evidence="2" id="KW-0479">Metal-binding</keyword>
<dbReference type="KEGG" id="hro:HELRODRAFT_68470"/>
<dbReference type="CTD" id="20214199"/>
<organism evidence="12 13">
    <name type="scientific">Helobdella robusta</name>
    <name type="common">Californian leech</name>
    <dbReference type="NCBI Taxonomy" id="6412"/>
    <lineage>
        <taxon>Eukaryota</taxon>
        <taxon>Metazoa</taxon>
        <taxon>Spiralia</taxon>
        <taxon>Lophotrochozoa</taxon>
        <taxon>Annelida</taxon>
        <taxon>Clitellata</taxon>
        <taxon>Hirudinea</taxon>
        <taxon>Rhynchobdellida</taxon>
        <taxon>Glossiphoniidae</taxon>
        <taxon>Helobdella</taxon>
    </lineage>
</organism>
<dbReference type="Pfam" id="PF00320">
    <property type="entry name" value="GATA"/>
    <property type="match status" value="1"/>
</dbReference>
<reference evidence="11 13" key="2">
    <citation type="journal article" date="2013" name="Nature">
        <title>Insights into bilaterian evolution from three spiralian genomes.</title>
        <authorList>
            <person name="Simakov O."/>
            <person name="Marletaz F."/>
            <person name="Cho S.J."/>
            <person name="Edsinger-Gonzales E."/>
            <person name="Havlak P."/>
            <person name="Hellsten U."/>
            <person name="Kuo D.H."/>
            <person name="Larsson T."/>
            <person name="Lv J."/>
            <person name="Arendt D."/>
            <person name="Savage R."/>
            <person name="Osoegawa K."/>
            <person name="de Jong P."/>
            <person name="Grimwood J."/>
            <person name="Chapman J.A."/>
            <person name="Shapiro H."/>
            <person name="Aerts A."/>
            <person name="Otillar R.P."/>
            <person name="Terry A.Y."/>
            <person name="Boore J.L."/>
            <person name="Grigoriev I.V."/>
            <person name="Lindberg D.R."/>
            <person name="Seaver E.C."/>
            <person name="Weisblat D.A."/>
            <person name="Putnam N.H."/>
            <person name="Rokhsar D.S."/>
        </authorList>
    </citation>
    <scope>NUCLEOTIDE SEQUENCE</scope>
</reference>
<name>T1FZF1_HELRO</name>
<keyword evidence="9" id="KW-1133">Transmembrane helix</keyword>
<dbReference type="Gene3D" id="3.30.50.10">
    <property type="entry name" value="Erythroid Transcription Factor GATA-1, subunit A"/>
    <property type="match status" value="2"/>
</dbReference>
<dbReference type="InParanoid" id="T1FZF1"/>
<dbReference type="PROSITE" id="PS50114">
    <property type="entry name" value="GATA_ZN_FINGER_2"/>
    <property type="match status" value="2"/>
</dbReference>
<feature type="domain" description="GATA-type" evidence="10">
    <location>
        <begin position="1"/>
        <end position="40"/>
    </location>
</feature>
<dbReference type="PANTHER" id="PTHR10071:SF281">
    <property type="entry name" value="BOX A-BINDING FACTOR-RELATED"/>
    <property type="match status" value="1"/>
</dbReference>
<dbReference type="GO" id="GO:0003700">
    <property type="term" value="F:DNA-binding transcription factor activity"/>
    <property type="evidence" value="ECO:0007669"/>
    <property type="project" value="InterPro"/>
</dbReference>
<dbReference type="CDD" id="cd00202">
    <property type="entry name" value="ZnF_GATA"/>
    <property type="match status" value="1"/>
</dbReference>
<evidence type="ECO:0000256" key="7">
    <source>
        <dbReference type="ARBA" id="ARBA00023242"/>
    </source>
</evidence>
<dbReference type="RefSeq" id="XP_009025234.1">
    <property type="nucleotide sequence ID" value="XM_009026986.1"/>
</dbReference>
<dbReference type="EMBL" id="KB097495">
    <property type="protein sequence ID" value="ESN96651.1"/>
    <property type="molecule type" value="Genomic_DNA"/>
</dbReference>
<dbReference type="InterPro" id="IPR000679">
    <property type="entry name" value="Znf_GATA"/>
</dbReference>
<dbReference type="EnsemblMetazoa" id="HelroT68470">
    <property type="protein sequence ID" value="HelroP68470"/>
    <property type="gene ID" value="HelroG68470"/>
</dbReference>
<feature type="domain" description="GATA-type" evidence="10">
    <location>
        <begin position="39"/>
        <end position="86"/>
    </location>
</feature>
<dbReference type="Proteomes" id="UP000015101">
    <property type="component" value="Unassembled WGS sequence"/>
</dbReference>
<evidence type="ECO:0000256" key="6">
    <source>
        <dbReference type="ARBA" id="ARBA00023163"/>
    </source>
</evidence>
<protein>
    <recommendedName>
        <fullName evidence="10">GATA-type domain-containing protein</fullName>
    </recommendedName>
</protein>
<dbReference type="HOGENOM" id="CLU_1983980_0_0_1"/>
<dbReference type="eggNOG" id="KOG1601">
    <property type="taxonomic scope" value="Eukaryota"/>
</dbReference>
<dbReference type="InterPro" id="IPR039355">
    <property type="entry name" value="Transcription_factor_GATA"/>
</dbReference>
<keyword evidence="13" id="KW-1185">Reference proteome</keyword>
<dbReference type="PANTHER" id="PTHR10071">
    <property type="entry name" value="TRANSCRIPTION FACTOR GATA FAMILY MEMBER"/>
    <property type="match status" value="1"/>
</dbReference>
<comment type="subcellular location">
    <subcellularLocation>
        <location evidence="1">Nucleus</location>
    </subcellularLocation>
</comment>
<evidence type="ECO:0000256" key="4">
    <source>
        <dbReference type="ARBA" id="ARBA00022833"/>
    </source>
</evidence>
<sequence>MWRRDSEGRCICNACGLYERANNGQKRSLRQTRGKAPYKRPNQVCSNCSTRSTTMWRKTENGEEVCNACGLYYKLYQKHRPLELKRWLDDFFRMKFLQFKRSYKLLQIILKNELVVFLINLTYIPL</sequence>
<evidence type="ECO:0000256" key="3">
    <source>
        <dbReference type="ARBA" id="ARBA00022771"/>
    </source>
</evidence>
<feature type="transmembrane region" description="Helical" evidence="9">
    <location>
        <begin position="103"/>
        <end position="124"/>
    </location>
</feature>
<evidence type="ECO:0000256" key="9">
    <source>
        <dbReference type="SAM" id="Phobius"/>
    </source>
</evidence>
<reference evidence="13" key="1">
    <citation type="submission" date="2012-12" db="EMBL/GenBank/DDBJ databases">
        <authorList>
            <person name="Hellsten U."/>
            <person name="Grimwood J."/>
            <person name="Chapman J.A."/>
            <person name="Shapiro H."/>
            <person name="Aerts A."/>
            <person name="Otillar R.P."/>
            <person name="Terry A.Y."/>
            <person name="Boore J.L."/>
            <person name="Simakov O."/>
            <person name="Marletaz F."/>
            <person name="Cho S.-J."/>
            <person name="Edsinger-Gonzales E."/>
            <person name="Havlak P."/>
            <person name="Kuo D.-H."/>
            <person name="Larsson T."/>
            <person name="Lv J."/>
            <person name="Arendt D."/>
            <person name="Savage R."/>
            <person name="Osoegawa K."/>
            <person name="de Jong P."/>
            <person name="Lindberg D.R."/>
            <person name="Seaver E.C."/>
            <person name="Weisblat D.A."/>
            <person name="Putnam N.H."/>
            <person name="Grigoriev I.V."/>
            <person name="Rokhsar D.S."/>
        </authorList>
    </citation>
    <scope>NUCLEOTIDE SEQUENCE</scope>
</reference>
<gene>
    <name evidence="12" type="primary">20214199</name>
    <name evidence="11" type="ORF">HELRODRAFT_68470</name>
</gene>
<dbReference type="PRINTS" id="PR00619">
    <property type="entry name" value="GATAZNFINGER"/>
</dbReference>
<dbReference type="InterPro" id="IPR013088">
    <property type="entry name" value="Znf_NHR/GATA"/>
</dbReference>
<evidence type="ECO:0000256" key="1">
    <source>
        <dbReference type="ARBA" id="ARBA00004123"/>
    </source>
</evidence>
<dbReference type="EMBL" id="AMQM01001442">
    <property type="status" value="NOT_ANNOTATED_CDS"/>
    <property type="molecule type" value="Genomic_DNA"/>
</dbReference>
<evidence type="ECO:0000256" key="2">
    <source>
        <dbReference type="ARBA" id="ARBA00022723"/>
    </source>
</evidence>
<dbReference type="STRING" id="6412.T1FZF1"/>
<evidence type="ECO:0000313" key="13">
    <source>
        <dbReference type="Proteomes" id="UP000015101"/>
    </source>
</evidence>
<keyword evidence="3 8" id="KW-0863">Zinc-finger</keyword>
<accession>T1FZF1</accession>
<keyword evidence="4" id="KW-0862">Zinc</keyword>
<dbReference type="GO" id="GO:0008270">
    <property type="term" value="F:zinc ion binding"/>
    <property type="evidence" value="ECO:0007669"/>
    <property type="project" value="UniProtKB-KW"/>
</dbReference>
<evidence type="ECO:0000313" key="12">
    <source>
        <dbReference type="EnsemblMetazoa" id="HelroP68470"/>
    </source>
</evidence>
<dbReference type="GO" id="GO:0005634">
    <property type="term" value="C:nucleus"/>
    <property type="evidence" value="ECO:0007669"/>
    <property type="project" value="UniProtKB-SubCell"/>
</dbReference>
<reference evidence="12" key="3">
    <citation type="submission" date="2015-06" db="UniProtKB">
        <authorList>
            <consortium name="EnsemblMetazoa"/>
        </authorList>
    </citation>
    <scope>IDENTIFICATION</scope>
</reference>
<evidence type="ECO:0000313" key="11">
    <source>
        <dbReference type="EMBL" id="ESN96651.1"/>
    </source>
</evidence>
<dbReference type="SMART" id="SM00401">
    <property type="entry name" value="ZnF_GATA"/>
    <property type="match status" value="2"/>
</dbReference>
<evidence type="ECO:0000256" key="5">
    <source>
        <dbReference type="ARBA" id="ARBA00023015"/>
    </source>
</evidence>
<evidence type="ECO:0000256" key="8">
    <source>
        <dbReference type="PROSITE-ProRule" id="PRU00094"/>
    </source>
</evidence>
<evidence type="ECO:0000259" key="10">
    <source>
        <dbReference type="PROSITE" id="PS50114"/>
    </source>
</evidence>
<keyword evidence="9" id="KW-0472">Membrane</keyword>
<dbReference type="GeneID" id="20214199"/>
<keyword evidence="6" id="KW-0804">Transcription</keyword>
<keyword evidence="7" id="KW-0539">Nucleus</keyword>
<dbReference type="GO" id="GO:0043565">
    <property type="term" value="F:sequence-specific DNA binding"/>
    <property type="evidence" value="ECO:0007669"/>
    <property type="project" value="InterPro"/>
</dbReference>
<dbReference type="AlphaFoldDB" id="T1FZF1"/>
<dbReference type="FunFam" id="3.30.50.10:FF:000039">
    <property type="entry name" value="Siderophore transcription factor SreA"/>
    <property type="match status" value="1"/>
</dbReference>
<keyword evidence="5" id="KW-0805">Transcription regulation</keyword>
<dbReference type="PROSITE" id="PS00344">
    <property type="entry name" value="GATA_ZN_FINGER_1"/>
    <property type="match status" value="1"/>
</dbReference>
<dbReference type="GO" id="GO:0006357">
    <property type="term" value="P:regulation of transcription by RNA polymerase II"/>
    <property type="evidence" value="ECO:0007669"/>
    <property type="project" value="InterPro"/>
</dbReference>
<proteinExistence type="predicted"/>
<keyword evidence="9" id="KW-0812">Transmembrane</keyword>